<dbReference type="OrthoDB" id="9766710at2"/>
<keyword evidence="1" id="KW-0677">Repeat</keyword>
<dbReference type="AlphaFoldDB" id="A0A2U2I7S8"/>
<evidence type="ECO:0000313" key="4">
    <source>
        <dbReference type="Proteomes" id="UP000241421"/>
    </source>
</evidence>
<accession>A0A2U2I7S8</accession>
<dbReference type="SUPFAM" id="SSF48452">
    <property type="entry name" value="TPR-like"/>
    <property type="match status" value="2"/>
</dbReference>
<dbReference type="InterPro" id="IPR011990">
    <property type="entry name" value="TPR-like_helical_dom_sf"/>
</dbReference>
<organism evidence="3 4">
    <name type="scientific">Massilia glaciei</name>
    <dbReference type="NCBI Taxonomy" id="1524097"/>
    <lineage>
        <taxon>Bacteria</taxon>
        <taxon>Pseudomonadati</taxon>
        <taxon>Pseudomonadota</taxon>
        <taxon>Betaproteobacteria</taxon>
        <taxon>Burkholderiales</taxon>
        <taxon>Oxalobacteraceae</taxon>
        <taxon>Telluria group</taxon>
        <taxon>Massilia</taxon>
    </lineage>
</organism>
<dbReference type="EMBL" id="PXWF02000001">
    <property type="protein sequence ID" value="PWF55785.1"/>
    <property type="molecule type" value="Genomic_DNA"/>
</dbReference>
<keyword evidence="4" id="KW-1185">Reference proteome</keyword>
<keyword evidence="2" id="KW-0802">TPR repeat</keyword>
<dbReference type="Gene3D" id="1.25.40.10">
    <property type="entry name" value="Tetratricopeptide repeat domain"/>
    <property type="match status" value="2"/>
</dbReference>
<name>A0A2U2I7S8_9BURK</name>
<gene>
    <name evidence="3" type="ORF">C7C56_000115</name>
</gene>
<dbReference type="SMART" id="SM00028">
    <property type="entry name" value="TPR"/>
    <property type="match status" value="4"/>
</dbReference>
<reference evidence="3 4" key="1">
    <citation type="submission" date="2018-04" db="EMBL/GenBank/DDBJ databases">
        <title>Massilia violaceinigra sp. nov., a novel purple-pigmented bacterium isolated from Tianshan glacier, Xinjiang, China.</title>
        <authorList>
            <person name="Wang H."/>
        </authorList>
    </citation>
    <scope>NUCLEOTIDE SEQUENCE [LARGE SCALE GENOMIC DNA]</scope>
    <source>
        <strain evidence="3 4">B448-2</strain>
    </source>
</reference>
<dbReference type="PANTHER" id="PTHR45586:SF16">
    <property type="entry name" value="DOMAIN PROTEIN, PUTATIVE-RELATED"/>
    <property type="match status" value="1"/>
</dbReference>
<protein>
    <recommendedName>
        <fullName evidence="5">Tetratricopeptide repeat protein</fullName>
    </recommendedName>
</protein>
<dbReference type="Proteomes" id="UP000241421">
    <property type="component" value="Unassembled WGS sequence"/>
</dbReference>
<proteinExistence type="predicted"/>
<dbReference type="PANTHER" id="PTHR45586">
    <property type="entry name" value="TPR REPEAT-CONTAINING PROTEIN PA4667"/>
    <property type="match status" value="1"/>
</dbReference>
<evidence type="ECO:0008006" key="5">
    <source>
        <dbReference type="Google" id="ProtNLM"/>
    </source>
</evidence>
<sequence>RALAVREARAARALDPDSEPALLMLAQVEPGPAAAAAMLAGFVEAHPRARQARLAYAKMLIEQRSYAGARAQFAALLGDQPDDPDVLYALGIMSIELDDNAAAEGHLLRYTEVSAARPDPLRDVAKVFMMLAQLADRRGAPDAALGWLAKIGPDEPEQHFRAQLRRAELIGRQGRLDEARGVLDVLAAPTPAAQARVVTARAHLLREAGQIDAAYAALQAGTRRFPRDADLLYDFALVAEKAGRHDVMERVLRAVIAQAPDKQHAYNALGYSLAERNLRLPEALALIGRALALAPDDASIIDSMGWVQYRMGNLVLAEQHLRRAYALRADPDIGVHLGEVLWQQGRQDDARALWRAARARDPKNDTLKSTLARLSPGF</sequence>
<dbReference type="InterPro" id="IPR051012">
    <property type="entry name" value="CellSynth/LPSAsmb/PSIAsmb"/>
</dbReference>
<evidence type="ECO:0000256" key="2">
    <source>
        <dbReference type="ARBA" id="ARBA00022803"/>
    </source>
</evidence>
<comment type="caution">
    <text evidence="3">The sequence shown here is derived from an EMBL/GenBank/DDBJ whole genome shotgun (WGS) entry which is preliminary data.</text>
</comment>
<dbReference type="Pfam" id="PF13432">
    <property type="entry name" value="TPR_16"/>
    <property type="match status" value="3"/>
</dbReference>
<evidence type="ECO:0000313" key="3">
    <source>
        <dbReference type="EMBL" id="PWF55785.1"/>
    </source>
</evidence>
<feature type="non-terminal residue" evidence="3">
    <location>
        <position position="1"/>
    </location>
</feature>
<dbReference type="RefSeq" id="WP_146204208.1">
    <property type="nucleotide sequence ID" value="NZ_PXWF02000001.1"/>
</dbReference>
<evidence type="ECO:0000256" key="1">
    <source>
        <dbReference type="ARBA" id="ARBA00022737"/>
    </source>
</evidence>
<dbReference type="InterPro" id="IPR019734">
    <property type="entry name" value="TPR_rpt"/>
</dbReference>